<dbReference type="OrthoDB" id="4420885at2"/>
<dbReference type="Gene3D" id="3.40.50.720">
    <property type="entry name" value="NAD(P)-binding Rossmann-like Domain"/>
    <property type="match status" value="1"/>
</dbReference>
<dbReference type="AlphaFoldDB" id="A0A9X5E4E8"/>
<comment type="caution">
    <text evidence="2">The sequence shown here is derived from an EMBL/GenBank/DDBJ whole genome shotgun (WGS) entry which is preliminary data.</text>
</comment>
<dbReference type="SUPFAM" id="SSF51735">
    <property type="entry name" value="NAD(P)-binding Rossmann-fold domains"/>
    <property type="match status" value="1"/>
</dbReference>
<feature type="domain" description="Saccharopine dehydrogenase NADP binding" evidence="1">
    <location>
        <begin position="8"/>
        <end position="134"/>
    </location>
</feature>
<dbReference type="GO" id="GO:0005886">
    <property type="term" value="C:plasma membrane"/>
    <property type="evidence" value="ECO:0007669"/>
    <property type="project" value="TreeGrafter"/>
</dbReference>
<reference evidence="2 3" key="1">
    <citation type="journal article" date="2015" name="Genome Announc.">
        <title>Draft Genome Sequence of the Terrestrial Cyanobacterium Scytonema millei VB511283, Isolated from Eastern India.</title>
        <authorList>
            <person name="Sen D."/>
            <person name="Chandrababunaidu M.M."/>
            <person name="Singh D."/>
            <person name="Sanghi N."/>
            <person name="Ghorai A."/>
            <person name="Mishra G.P."/>
            <person name="Madduluri M."/>
            <person name="Adhikary S.P."/>
            <person name="Tripathy S."/>
        </authorList>
    </citation>
    <scope>NUCLEOTIDE SEQUENCE [LARGE SCALE GENOMIC DNA]</scope>
    <source>
        <strain evidence="2 3">VB511283</strain>
    </source>
</reference>
<gene>
    <name evidence="2" type="ORF">QH73_0009910</name>
</gene>
<dbReference type="Pfam" id="PF03435">
    <property type="entry name" value="Sacchrp_dh_NADP"/>
    <property type="match status" value="1"/>
</dbReference>
<proteinExistence type="predicted"/>
<evidence type="ECO:0000259" key="1">
    <source>
        <dbReference type="Pfam" id="PF03435"/>
    </source>
</evidence>
<protein>
    <submittedName>
        <fullName evidence="2">Saccharopine dehydrogenase</fullName>
    </submittedName>
</protein>
<dbReference type="InterPro" id="IPR005097">
    <property type="entry name" value="Sacchrp_dh_NADP-bd"/>
</dbReference>
<keyword evidence="3" id="KW-1185">Reference proteome</keyword>
<name>A0A9X5E4E8_9CYAN</name>
<dbReference type="PANTHER" id="PTHR12286:SF5">
    <property type="entry name" value="SACCHAROPINE DEHYDROGENASE-LIKE OXIDOREDUCTASE"/>
    <property type="match status" value="1"/>
</dbReference>
<dbReference type="InterPro" id="IPR036291">
    <property type="entry name" value="NAD(P)-bd_dom_sf"/>
</dbReference>
<dbReference type="InterPro" id="IPR051276">
    <property type="entry name" value="Saccharopine_DH-like_oxidrdct"/>
</dbReference>
<evidence type="ECO:0000313" key="2">
    <source>
        <dbReference type="EMBL" id="NHC34972.1"/>
    </source>
</evidence>
<dbReference type="Proteomes" id="UP000031532">
    <property type="component" value="Unassembled WGS sequence"/>
</dbReference>
<dbReference type="RefSeq" id="WP_039716564.1">
    <property type="nucleotide sequence ID" value="NZ_JTJC03000002.1"/>
</dbReference>
<organism evidence="2 3">
    <name type="scientific">Scytonema millei VB511283</name>
    <dbReference type="NCBI Taxonomy" id="1245923"/>
    <lineage>
        <taxon>Bacteria</taxon>
        <taxon>Bacillati</taxon>
        <taxon>Cyanobacteriota</taxon>
        <taxon>Cyanophyceae</taxon>
        <taxon>Nostocales</taxon>
        <taxon>Scytonemataceae</taxon>
        <taxon>Scytonema</taxon>
    </lineage>
</organism>
<accession>A0A9X5E4E8</accession>
<dbReference type="EMBL" id="JTJC03000002">
    <property type="protein sequence ID" value="NHC34972.1"/>
    <property type="molecule type" value="Genomic_DNA"/>
</dbReference>
<dbReference type="PANTHER" id="PTHR12286">
    <property type="entry name" value="SACCHAROPINE DEHYDROGENASE-LIKE OXIDOREDUCTASE"/>
    <property type="match status" value="1"/>
</dbReference>
<evidence type="ECO:0000313" key="3">
    <source>
        <dbReference type="Proteomes" id="UP000031532"/>
    </source>
</evidence>
<dbReference type="GO" id="GO:0009247">
    <property type="term" value="P:glycolipid biosynthetic process"/>
    <property type="evidence" value="ECO:0007669"/>
    <property type="project" value="TreeGrafter"/>
</dbReference>
<sequence length="407" mass="44538">MTARPYDVVLYGASGFTGKQTVQYFAQHVTPGEVRWAIAGRNREKLEQVKAQVGVNVDVLVADSQDTTAIDNIVSQTRVLLNTAGPFALYGNKIVDACVRFKTHYVDITGETPWVKELCDRYHDRAAADGTRIIPCCGFDSVPSDLGTYLIVRYIQQELGTSCRAVKAYYQAIGGFNGGTLASAFNLYDSAQLSQVSNPFLLDPAGDRSPEEIERNRDPQFPQYDPDIDTWVAPFFMGAINTRVVRRSSALYSQWQEPYGVDFTYQEYLKFDPPLGWLPAVGITAATALFTGAIQQPPIRNLLQPLLPQPGNGPSEKTMNEGWFRCELLGLTSDGCKVRGLIGDRGDPGNRATVKFLCESALCLALNRDKLPGGWQCGGILTPATGLGDVLAERLRHAGMTVELGVA</sequence>